<protein>
    <submittedName>
        <fullName evidence="1">3823_t:CDS:1</fullName>
    </submittedName>
</protein>
<proteinExistence type="predicted"/>
<name>A0A9N9DE72_9GLOM</name>
<comment type="caution">
    <text evidence="1">The sequence shown here is derived from an EMBL/GenBank/DDBJ whole genome shotgun (WGS) entry which is preliminary data.</text>
</comment>
<dbReference type="Proteomes" id="UP000789706">
    <property type="component" value="Unassembled WGS sequence"/>
</dbReference>
<dbReference type="EMBL" id="CAJVPK010004007">
    <property type="protein sequence ID" value="CAG8633033.1"/>
    <property type="molecule type" value="Genomic_DNA"/>
</dbReference>
<keyword evidence="2" id="KW-1185">Reference proteome</keyword>
<dbReference type="OrthoDB" id="511599at2759"/>
<dbReference type="AlphaFoldDB" id="A0A9N9DE72"/>
<dbReference type="SUPFAM" id="SSF52540">
    <property type="entry name" value="P-loop containing nucleoside triphosphate hydrolases"/>
    <property type="match status" value="1"/>
</dbReference>
<dbReference type="InterPro" id="IPR027417">
    <property type="entry name" value="P-loop_NTPase"/>
</dbReference>
<reference evidence="1" key="1">
    <citation type="submission" date="2021-06" db="EMBL/GenBank/DDBJ databases">
        <authorList>
            <person name="Kallberg Y."/>
            <person name="Tangrot J."/>
            <person name="Rosling A."/>
        </authorList>
    </citation>
    <scope>NUCLEOTIDE SEQUENCE</scope>
    <source>
        <strain evidence="1">AZ414A</strain>
    </source>
</reference>
<feature type="non-terminal residue" evidence="1">
    <location>
        <position position="308"/>
    </location>
</feature>
<evidence type="ECO:0000313" key="2">
    <source>
        <dbReference type="Proteomes" id="UP000789706"/>
    </source>
</evidence>
<evidence type="ECO:0000313" key="1">
    <source>
        <dbReference type="EMBL" id="CAG8633033.1"/>
    </source>
</evidence>
<sequence>QGSYSEYSDWNLLGMQLVSTANHYMKENKRPMVLILDQVDRIAKKDLEFLRILQDFAKDCADLGSLDIIFVASEGIVPQIMKSRSSWSRASILFEVGNISDEEAIGYLKDSGINQKIIETVVKYLTGGRFALLKQFQLLNKVNGDPNILLEIHHIDIEQAQTIISLDMLHKLVECNILKENEDCTVSFHSRYVDTYFKEQNERCFGLTISSLTRSPPTVFVFSTEDIKALNATITPTSCESKVIPDSEATKFPDQYVLPVISTGILESQCWMMEILKIILDSIVQWSSGGKLPAKCLNCRTTDCGGDS</sequence>
<accession>A0A9N9DE72</accession>
<gene>
    <name evidence="1" type="ORF">DEBURN_LOCUS10854</name>
</gene>
<organism evidence="1 2">
    <name type="scientific">Diversispora eburnea</name>
    <dbReference type="NCBI Taxonomy" id="1213867"/>
    <lineage>
        <taxon>Eukaryota</taxon>
        <taxon>Fungi</taxon>
        <taxon>Fungi incertae sedis</taxon>
        <taxon>Mucoromycota</taxon>
        <taxon>Glomeromycotina</taxon>
        <taxon>Glomeromycetes</taxon>
        <taxon>Diversisporales</taxon>
        <taxon>Diversisporaceae</taxon>
        <taxon>Diversispora</taxon>
    </lineage>
</organism>
<feature type="non-terminal residue" evidence="1">
    <location>
        <position position="1"/>
    </location>
</feature>